<feature type="domain" description="ABC transporter" evidence="8">
    <location>
        <begin position="13"/>
        <end position="247"/>
    </location>
</feature>
<organism evidence="9">
    <name type="scientific">candidate division WOR-3 bacterium</name>
    <dbReference type="NCBI Taxonomy" id="2052148"/>
    <lineage>
        <taxon>Bacteria</taxon>
        <taxon>Bacteria division WOR-3</taxon>
    </lineage>
</organism>
<evidence type="ECO:0000259" key="8">
    <source>
        <dbReference type="PROSITE" id="PS50893"/>
    </source>
</evidence>
<evidence type="ECO:0000256" key="3">
    <source>
        <dbReference type="ARBA" id="ARBA00022692"/>
    </source>
</evidence>
<evidence type="ECO:0000256" key="5">
    <source>
        <dbReference type="ARBA" id="ARBA00022840"/>
    </source>
</evidence>
<dbReference type="Proteomes" id="UP000886381">
    <property type="component" value="Unassembled WGS sequence"/>
</dbReference>
<dbReference type="PANTHER" id="PTHR24221:SF587">
    <property type="entry name" value="ABC TRANSPORTER RELATED"/>
    <property type="match status" value="1"/>
</dbReference>
<dbReference type="EMBL" id="DRDR01000136">
    <property type="protein sequence ID" value="HDL60440.1"/>
    <property type="molecule type" value="Genomic_DNA"/>
</dbReference>
<keyword evidence="5 9" id="KW-0067">ATP-binding</keyword>
<protein>
    <submittedName>
        <fullName evidence="9">ATP-binding cassette domain-containing protein</fullName>
    </submittedName>
</protein>
<comment type="subcellular location">
    <subcellularLocation>
        <location evidence="1">Membrane</location>
        <topology evidence="1">Multi-pass membrane protein</topology>
    </subcellularLocation>
</comment>
<evidence type="ECO:0000256" key="7">
    <source>
        <dbReference type="ARBA" id="ARBA00023136"/>
    </source>
</evidence>
<keyword evidence="4" id="KW-0547">Nucleotide-binding</keyword>
<evidence type="ECO:0000256" key="4">
    <source>
        <dbReference type="ARBA" id="ARBA00022741"/>
    </source>
</evidence>
<keyword evidence="2" id="KW-0813">Transport</keyword>
<dbReference type="InterPro" id="IPR003439">
    <property type="entry name" value="ABC_transporter-like_ATP-bd"/>
</dbReference>
<dbReference type="PROSITE" id="PS50893">
    <property type="entry name" value="ABC_TRANSPORTER_2"/>
    <property type="match status" value="1"/>
</dbReference>
<dbReference type="InterPro" id="IPR017871">
    <property type="entry name" value="ABC_transporter-like_CS"/>
</dbReference>
<evidence type="ECO:0000256" key="6">
    <source>
        <dbReference type="ARBA" id="ARBA00022989"/>
    </source>
</evidence>
<evidence type="ECO:0000256" key="1">
    <source>
        <dbReference type="ARBA" id="ARBA00004141"/>
    </source>
</evidence>
<dbReference type="GO" id="GO:0042626">
    <property type="term" value="F:ATPase-coupled transmembrane transporter activity"/>
    <property type="evidence" value="ECO:0007669"/>
    <property type="project" value="TreeGrafter"/>
</dbReference>
<proteinExistence type="predicted"/>
<accession>A0A7V0Q7H8</accession>
<dbReference type="SMART" id="SM00382">
    <property type="entry name" value="AAA"/>
    <property type="match status" value="1"/>
</dbReference>
<feature type="non-terminal residue" evidence="9">
    <location>
        <position position="1"/>
    </location>
</feature>
<dbReference type="InterPro" id="IPR003593">
    <property type="entry name" value="AAA+_ATPase"/>
</dbReference>
<keyword evidence="6" id="KW-1133">Transmembrane helix</keyword>
<dbReference type="AlphaFoldDB" id="A0A7V0Q7H8"/>
<dbReference type="InterPro" id="IPR039421">
    <property type="entry name" value="Type_1_exporter"/>
</dbReference>
<reference evidence="9" key="1">
    <citation type="journal article" date="2020" name="mSystems">
        <title>Genome- and Community-Level Interaction Insights into Carbon Utilization and Element Cycling Functions of Hydrothermarchaeota in Hydrothermal Sediment.</title>
        <authorList>
            <person name="Zhou Z."/>
            <person name="Liu Y."/>
            <person name="Xu W."/>
            <person name="Pan J."/>
            <person name="Luo Z.H."/>
            <person name="Li M."/>
        </authorList>
    </citation>
    <scope>NUCLEOTIDE SEQUENCE [LARGE SCALE GENOMIC DNA]</scope>
    <source>
        <strain evidence="9">HyVt-28</strain>
    </source>
</reference>
<dbReference type="SUPFAM" id="SSF52540">
    <property type="entry name" value="P-loop containing nucleoside triphosphate hydrolases"/>
    <property type="match status" value="1"/>
</dbReference>
<dbReference type="InterPro" id="IPR027417">
    <property type="entry name" value="P-loop_NTPase"/>
</dbReference>
<dbReference type="CDD" id="cd03254">
    <property type="entry name" value="ABCC_Glucan_exporter_like"/>
    <property type="match status" value="1"/>
</dbReference>
<comment type="caution">
    <text evidence="9">The sequence shown here is derived from an EMBL/GenBank/DDBJ whole genome shotgun (WGS) entry which is preliminary data.</text>
</comment>
<gene>
    <name evidence="9" type="ORF">ENH14_03185</name>
</gene>
<name>A0A7V0Q7H8_UNCW3</name>
<dbReference type="GO" id="GO:0005524">
    <property type="term" value="F:ATP binding"/>
    <property type="evidence" value="ECO:0007669"/>
    <property type="project" value="UniProtKB-KW"/>
</dbReference>
<dbReference type="PANTHER" id="PTHR24221">
    <property type="entry name" value="ATP-BINDING CASSETTE SUB-FAMILY B"/>
    <property type="match status" value="1"/>
</dbReference>
<evidence type="ECO:0000313" key="9">
    <source>
        <dbReference type="EMBL" id="HDL60440.1"/>
    </source>
</evidence>
<keyword evidence="7" id="KW-0472">Membrane</keyword>
<dbReference type="Pfam" id="PF00005">
    <property type="entry name" value="ABC_tran"/>
    <property type="match status" value="1"/>
</dbReference>
<dbReference type="PROSITE" id="PS00211">
    <property type="entry name" value="ABC_TRANSPORTER_1"/>
    <property type="match status" value="1"/>
</dbReference>
<dbReference type="FunFam" id="3.40.50.300:FF:000287">
    <property type="entry name" value="Multidrug ABC transporter ATP-binding protein"/>
    <property type="match status" value="1"/>
</dbReference>
<dbReference type="GO" id="GO:0016020">
    <property type="term" value="C:membrane"/>
    <property type="evidence" value="ECO:0007669"/>
    <property type="project" value="UniProtKB-SubCell"/>
</dbReference>
<evidence type="ECO:0000256" key="2">
    <source>
        <dbReference type="ARBA" id="ARBA00022448"/>
    </source>
</evidence>
<dbReference type="GO" id="GO:0016887">
    <property type="term" value="F:ATP hydrolysis activity"/>
    <property type="evidence" value="ECO:0007669"/>
    <property type="project" value="InterPro"/>
</dbReference>
<keyword evidence="3" id="KW-0812">Transmembrane</keyword>
<dbReference type="Gene3D" id="3.40.50.300">
    <property type="entry name" value="P-loop containing nucleotide triphosphate hydrolases"/>
    <property type="match status" value="1"/>
</dbReference>
<sequence>KGKGLRKQIRGKVEFKNVWFAYNRDEWVLKDISFVVNPGETLAVVGPTGAGKTSLISLIFQFYRHNKGRILIDDIDIEEYDLGYLRSQMALVLQDVFIFSGPVEKNVKLYNEKISEEKVEKAIKYVYAREFIQKLDEGLKSELGERGTTLSVGERQLLSFARAIAFDPKILVLDEATANVDSHTEYLIQKALKKVLQNRTSIVIAHRLSTIKDADNIIVIYDGIIKESGKHEELIKKRGLYYHLYTLQFAKDIESV</sequence>